<proteinExistence type="predicted"/>
<dbReference type="PANTHER" id="PTHR24104:SF25">
    <property type="entry name" value="PROTEIN LIN-41"/>
    <property type="match status" value="1"/>
</dbReference>
<evidence type="ECO:0000256" key="2">
    <source>
        <dbReference type="PROSITE-ProRule" id="PRU00504"/>
    </source>
</evidence>
<dbReference type="Pfam" id="PF01436">
    <property type="entry name" value="NHL"/>
    <property type="match status" value="1"/>
</dbReference>
<accession>A0A814KSU0</accession>
<keyword evidence="5" id="KW-1185">Reference proteome</keyword>
<evidence type="ECO:0008006" key="6">
    <source>
        <dbReference type="Google" id="ProtNLM"/>
    </source>
</evidence>
<dbReference type="OrthoDB" id="62209at2759"/>
<dbReference type="GO" id="GO:0008270">
    <property type="term" value="F:zinc ion binding"/>
    <property type="evidence" value="ECO:0007669"/>
    <property type="project" value="UniProtKB-KW"/>
</dbReference>
<organism evidence="4 5">
    <name type="scientific">Adineta steineri</name>
    <dbReference type="NCBI Taxonomy" id="433720"/>
    <lineage>
        <taxon>Eukaryota</taxon>
        <taxon>Metazoa</taxon>
        <taxon>Spiralia</taxon>
        <taxon>Gnathifera</taxon>
        <taxon>Rotifera</taxon>
        <taxon>Eurotatoria</taxon>
        <taxon>Bdelloidea</taxon>
        <taxon>Adinetida</taxon>
        <taxon>Adinetidae</taxon>
        <taxon>Adineta</taxon>
    </lineage>
</organism>
<feature type="region of interest" description="Disordered" evidence="3">
    <location>
        <begin position="47"/>
        <end position="90"/>
    </location>
</feature>
<evidence type="ECO:0000256" key="1">
    <source>
        <dbReference type="ARBA" id="ARBA00022737"/>
    </source>
</evidence>
<feature type="compositionally biased region" description="Low complexity" evidence="3">
    <location>
        <begin position="116"/>
        <end position="130"/>
    </location>
</feature>
<evidence type="ECO:0000256" key="3">
    <source>
        <dbReference type="SAM" id="MobiDB-lite"/>
    </source>
</evidence>
<feature type="compositionally biased region" description="Basic and acidic residues" evidence="3">
    <location>
        <begin position="131"/>
        <end position="140"/>
    </location>
</feature>
<dbReference type="PROSITE" id="PS51125">
    <property type="entry name" value="NHL"/>
    <property type="match status" value="1"/>
</dbReference>
<dbReference type="SUPFAM" id="SSF101898">
    <property type="entry name" value="NHL repeat"/>
    <property type="match status" value="1"/>
</dbReference>
<dbReference type="Proteomes" id="UP000663832">
    <property type="component" value="Unassembled WGS sequence"/>
</dbReference>
<feature type="compositionally biased region" description="Basic residues" evidence="3">
    <location>
        <begin position="12"/>
        <end position="24"/>
    </location>
</feature>
<dbReference type="CDD" id="cd05819">
    <property type="entry name" value="NHL"/>
    <property type="match status" value="1"/>
</dbReference>
<name>A0A814KSU0_9BILA</name>
<feature type="region of interest" description="Disordered" evidence="3">
    <location>
        <begin position="1"/>
        <end position="28"/>
    </location>
</feature>
<keyword evidence="1" id="KW-0677">Repeat</keyword>
<feature type="compositionally biased region" description="Polar residues" evidence="3">
    <location>
        <begin position="80"/>
        <end position="90"/>
    </location>
</feature>
<dbReference type="Gene3D" id="2.40.10.500">
    <property type="match status" value="1"/>
</dbReference>
<comment type="caution">
    <text evidence="4">The sequence shown here is derived from an EMBL/GenBank/DDBJ whole genome shotgun (WGS) entry which is preliminary data.</text>
</comment>
<gene>
    <name evidence="4" type="ORF">QVE165_LOCUS17771</name>
</gene>
<feature type="repeat" description="NHL" evidence="2">
    <location>
        <begin position="273"/>
        <end position="317"/>
    </location>
</feature>
<dbReference type="AlphaFoldDB" id="A0A814KSU0"/>
<dbReference type="InterPro" id="IPR001258">
    <property type="entry name" value="NHL_repeat"/>
</dbReference>
<evidence type="ECO:0000313" key="5">
    <source>
        <dbReference type="Proteomes" id="UP000663832"/>
    </source>
</evidence>
<protein>
    <recommendedName>
        <fullName evidence="6">NHL repeat containing protein</fullName>
    </recommendedName>
</protein>
<dbReference type="SUPFAM" id="SSF63825">
    <property type="entry name" value="YWTD domain"/>
    <property type="match status" value="1"/>
</dbReference>
<dbReference type="PANTHER" id="PTHR24104">
    <property type="entry name" value="E3 UBIQUITIN-PROTEIN LIGASE NHLRC1-RELATED"/>
    <property type="match status" value="1"/>
</dbReference>
<feature type="compositionally biased region" description="Polar residues" evidence="3">
    <location>
        <begin position="51"/>
        <end position="74"/>
    </location>
</feature>
<sequence length="471" mass="52274">MEENRVSTNKLSVKKLRRRSKSLNRQRPVSSILNTQISSVIHVSVKPLRSARSTSNYKDNKESNNSLSRLTTHQSRNRSNKSVIVENSNKQLINNETRSISVIKVRRPSSQFRQYSSKSINISNETNNSSNKHDRLGTEKDSDHHVIKGIVYFKTLEAYLRWNTSGLTVFGTTGLRGNTSNQLSSPFGLGFDSFGDLYIGDRYNHRIQKCNIRSLTCKTIAGQANAVSGTNMSSLNGPTFLYIDINNNLYIADSGNQRIQFWNYGASYGTKVAGVTSSGGSGLNQFNTPYGIATDPNINAIYICDYNNHRVMKYFSGNLTGTIIAGGNGFGINNTQLNYPAGLIFDSSTNSLIISNYGASNIVRWVIGDYKWTIIAGSSLGLTGITSTLLNHPTSVTYDPMGNMYVVDMFNHRIQLYLLGQSNGTTIAGISNQPGTNSTMLNYPVSIAFDNQLNFYVADSFNQRIQKFLRY</sequence>
<feature type="region of interest" description="Disordered" evidence="3">
    <location>
        <begin position="114"/>
        <end position="140"/>
    </location>
</feature>
<reference evidence="4" key="1">
    <citation type="submission" date="2021-02" db="EMBL/GenBank/DDBJ databases">
        <authorList>
            <person name="Nowell W R."/>
        </authorList>
    </citation>
    <scope>NUCLEOTIDE SEQUENCE</scope>
</reference>
<dbReference type="InterPro" id="IPR050952">
    <property type="entry name" value="TRIM-NHL_E3_ligases"/>
</dbReference>
<dbReference type="EMBL" id="CAJNOM010000103">
    <property type="protein sequence ID" value="CAF1053884.1"/>
    <property type="molecule type" value="Genomic_DNA"/>
</dbReference>
<dbReference type="Gene3D" id="2.120.10.30">
    <property type="entry name" value="TolB, C-terminal domain"/>
    <property type="match status" value="1"/>
</dbReference>
<evidence type="ECO:0000313" key="4">
    <source>
        <dbReference type="EMBL" id="CAF1053884.1"/>
    </source>
</evidence>
<dbReference type="InterPro" id="IPR011042">
    <property type="entry name" value="6-blade_b-propeller_TolB-like"/>
</dbReference>